<keyword evidence="2" id="KW-1185">Reference proteome</keyword>
<dbReference type="STRING" id="1123037.GCA_000425305_03131"/>
<evidence type="ECO:0000313" key="1">
    <source>
        <dbReference type="EMBL" id="TXE19420.1"/>
    </source>
</evidence>
<reference evidence="1 2" key="1">
    <citation type="submission" date="2019-08" db="EMBL/GenBank/DDBJ databases">
        <title>Genome of Psychroserpens burtonensis ACAM 167.</title>
        <authorList>
            <person name="Bowman J.P."/>
        </authorList>
    </citation>
    <scope>NUCLEOTIDE SEQUENCE [LARGE SCALE GENOMIC DNA]</scope>
    <source>
        <strain evidence="1 2">ACAM 167</strain>
    </source>
</reference>
<organism evidence="1 2">
    <name type="scientific">Psychroserpens burtonensis</name>
    <dbReference type="NCBI Taxonomy" id="49278"/>
    <lineage>
        <taxon>Bacteria</taxon>
        <taxon>Pseudomonadati</taxon>
        <taxon>Bacteroidota</taxon>
        <taxon>Flavobacteriia</taxon>
        <taxon>Flavobacteriales</taxon>
        <taxon>Flavobacteriaceae</taxon>
        <taxon>Psychroserpens</taxon>
    </lineage>
</organism>
<dbReference type="Proteomes" id="UP000321938">
    <property type="component" value="Unassembled WGS sequence"/>
</dbReference>
<dbReference type="OrthoDB" id="979995at2"/>
<protein>
    <submittedName>
        <fullName evidence="1">Uncharacterized protein</fullName>
    </submittedName>
</protein>
<sequence length="125" mass="14008">MNKRNLYFGLAITIIFIASLSLHSCIIRNPQPEDCSTVTAKIIEITKGPSFDIVFHDNSTDRYYINRGLENGLNLDSLNAKVLNKTVTLHLPELFYGTSEHIAQLAIDDEIIFTEFSSNADATED</sequence>
<comment type="caution">
    <text evidence="1">The sequence shown here is derived from an EMBL/GenBank/DDBJ whole genome shotgun (WGS) entry which is preliminary data.</text>
</comment>
<proteinExistence type="predicted"/>
<evidence type="ECO:0000313" key="2">
    <source>
        <dbReference type="Proteomes" id="UP000321938"/>
    </source>
</evidence>
<dbReference type="AlphaFoldDB" id="A0A5C7BBL0"/>
<accession>A0A5C7BBL0</accession>
<dbReference type="EMBL" id="VOSB01000004">
    <property type="protein sequence ID" value="TXE19420.1"/>
    <property type="molecule type" value="Genomic_DNA"/>
</dbReference>
<gene>
    <name evidence="1" type="ORF">ES692_03830</name>
</gene>
<dbReference type="RefSeq" id="WP_028872830.1">
    <property type="nucleotide sequence ID" value="NZ_VOSB01000004.1"/>
</dbReference>
<name>A0A5C7BBL0_9FLAO</name>